<feature type="non-terminal residue" evidence="8">
    <location>
        <position position="886"/>
    </location>
</feature>
<feature type="domain" description="Sec16 Sec23-binding" evidence="7">
    <location>
        <begin position="663"/>
        <end position="871"/>
    </location>
</feature>
<feature type="compositionally biased region" description="Polar residues" evidence="6">
    <location>
        <begin position="328"/>
        <end position="339"/>
    </location>
</feature>
<keyword evidence="5" id="KW-0931">ER-Golgi transport</keyword>
<dbReference type="GO" id="GO:0070971">
    <property type="term" value="C:endoplasmic reticulum exit site"/>
    <property type="evidence" value="ECO:0007669"/>
    <property type="project" value="TreeGrafter"/>
</dbReference>
<name>A0A7J6RVC1_PEROL</name>
<sequence length="886" mass="93312">EGKSAEQAETGQSPSSPPPPPPPPEVGASDRTGSDEKSSQHSEGAERNPSLKRPVSTAAESVLVALRSVVDSGDESAKNKGSGNATEEGQTEAADVASAEGEPPSGPPRYVSSHRTPKAISANSDPFGAVASRAGERTVRPGVTSPRYVNPFPPGMHVDSGDDGSKDGQRGTEAEGKEPTAAPPQSGSRSVHPSQRHVPEPVKASSNPFGSVPRPRTESGSLGSPGVTSPRYVNPFPEAMHKPLGSPRSGVVMPPSFHQEADFPPRQALDAKALFSEDDWTSFIPPDGDRSGQEEVEAAEHSATHWSDGDAATQPDAAATAPSQQPDGQTGRSSVTETSPVGAEGNAAATPTKAEEKMPTSTAPPRAEQAPAATVPPKAEEKTPGSTLAPKAEEKAPAAVTVPPRAEEKAPPAAAAPPRAEEKAPAAAAAPPRAEEKAPAAVTVPVGSPGVPTAASLFEDSMSPLDFISGTRPPALSFSALLHSQEAHQQQPEGPVTTEEKEERGRATPPPVVPQRPQAPTAKEPARRSMADLPVPGVAFGFGGEVFEVSGGRVSSMPFPPEVVEELRSYPGPFTSSTPKAVVQQYCERMVAGTNGDERIMWKLLVALAREDTNPTNWQEKVRGALLEGSTIGNGADSLVRLCCAAADDDAKLEAFVKSDTEDVDWACVLALASTQGPDSFRHFMALYGERGIATTHRDSRESPARVVLQLVVETFTGEGTMDEMGAESLDLWSVAAVLFLRMAAFDRAAVGLRRLADSLMHAGRVPAADVCYILGKMISGAKQLFDPVDDPNALMCMLLVDHRDISQLSRILQPRALHASEVLEYVGPAAVEPSLVPFKFVYAQRLAECGLLDQASAYCKEIYQYMGDQPAGRYSKHLRNLVGDF</sequence>
<dbReference type="EMBL" id="JABANO010023032">
    <property type="protein sequence ID" value="KAF4724195.1"/>
    <property type="molecule type" value="Genomic_DNA"/>
</dbReference>
<evidence type="ECO:0000259" key="7">
    <source>
        <dbReference type="Pfam" id="PF12931"/>
    </source>
</evidence>
<dbReference type="GO" id="GO:0016192">
    <property type="term" value="P:vesicle-mediated transport"/>
    <property type="evidence" value="ECO:0007669"/>
    <property type="project" value="UniProtKB-KW"/>
</dbReference>
<dbReference type="PANTHER" id="PTHR13402">
    <property type="entry name" value="RGPR-RELATED"/>
    <property type="match status" value="1"/>
</dbReference>
<dbReference type="AlphaFoldDB" id="A0A7J6RVC1"/>
<protein>
    <submittedName>
        <fullName evidence="8">Protein transport protein Sec16B</fullName>
    </submittedName>
</protein>
<evidence type="ECO:0000256" key="3">
    <source>
        <dbReference type="ARBA" id="ARBA00022448"/>
    </source>
</evidence>
<feature type="compositionally biased region" description="Low complexity" evidence="6">
    <location>
        <begin position="310"/>
        <end position="327"/>
    </location>
</feature>
<dbReference type="PANTHER" id="PTHR13402:SF6">
    <property type="entry name" value="SECRETORY 16, ISOFORM I"/>
    <property type="match status" value="1"/>
</dbReference>
<feature type="compositionally biased region" description="Polar residues" evidence="6">
    <location>
        <begin position="183"/>
        <end position="193"/>
    </location>
</feature>
<feature type="compositionally biased region" description="Low complexity" evidence="6">
    <location>
        <begin position="439"/>
        <end position="448"/>
    </location>
</feature>
<feature type="compositionally biased region" description="Pro residues" evidence="6">
    <location>
        <begin position="15"/>
        <end position="25"/>
    </location>
</feature>
<feature type="compositionally biased region" description="Basic and acidic residues" evidence="6">
    <location>
        <begin position="159"/>
        <end position="178"/>
    </location>
</feature>
<dbReference type="OMA" id="DQYPPQF"/>
<evidence type="ECO:0000313" key="9">
    <source>
        <dbReference type="Proteomes" id="UP000553632"/>
    </source>
</evidence>
<evidence type="ECO:0000256" key="2">
    <source>
        <dbReference type="ARBA" id="ARBA00005927"/>
    </source>
</evidence>
<feature type="compositionally biased region" description="Basic and acidic residues" evidence="6">
    <location>
        <begin position="287"/>
        <end position="303"/>
    </location>
</feature>
<dbReference type="Pfam" id="PF12931">
    <property type="entry name" value="TPR_Sec16"/>
    <property type="match status" value="1"/>
</dbReference>
<evidence type="ECO:0000256" key="1">
    <source>
        <dbReference type="ARBA" id="ARBA00004240"/>
    </source>
</evidence>
<organism evidence="8 9">
    <name type="scientific">Perkinsus olseni</name>
    <name type="common">Perkinsus atlanticus</name>
    <dbReference type="NCBI Taxonomy" id="32597"/>
    <lineage>
        <taxon>Eukaryota</taxon>
        <taxon>Sar</taxon>
        <taxon>Alveolata</taxon>
        <taxon>Perkinsozoa</taxon>
        <taxon>Perkinsea</taxon>
        <taxon>Perkinsida</taxon>
        <taxon>Perkinsidae</taxon>
        <taxon>Perkinsus</taxon>
    </lineage>
</organism>
<dbReference type="Proteomes" id="UP000553632">
    <property type="component" value="Unassembled WGS sequence"/>
</dbReference>
<dbReference type="GO" id="GO:0012507">
    <property type="term" value="C:ER to Golgi transport vesicle membrane"/>
    <property type="evidence" value="ECO:0007669"/>
    <property type="project" value="TreeGrafter"/>
</dbReference>
<proteinExistence type="inferred from homology"/>
<evidence type="ECO:0000256" key="6">
    <source>
        <dbReference type="SAM" id="MobiDB-lite"/>
    </source>
</evidence>
<reference evidence="8 9" key="1">
    <citation type="submission" date="2020-04" db="EMBL/GenBank/DDBJ databases">
        <title>Perkinsus olseni comparative genomics.</title>
        <authorList>
            <person name="Bogema D.R."/>
        </authorList>
    </citation>
    <scope>NUCLEOTIDE SEQUENCE [LARGE SCALE GENOMIC DNA]</scope>
    <source>
        <strain evidence="8 9">ATCC PRA-207</strain>
    </source>
</reference>
<gene>
    <name evidence="8" type="primary">SEC16B_4</name>
    <name evidence="8" type="ORF">FOZ63_033654</name>
</gene>
<dbReference type="GO" id="GO:0007030">
    <property type="term" value="P:Golgi organization"/>
    <property type="evidence" value="ECO:0007669"/>
    <property type="project" value="TreeGrafter"/>
</dbReference>
<dbReference type="GO" id="GO:0070973">
    <property type="term" value="P:protein localization to endoplasmic reticulum exit site"/>
    <property type="evidence" value="ECO:0007669"/>
    <property type="project" value="TreeGrafter"/>
</dbReference>
<dbReference type="InterPro" id="IPR024298">
    <property type="entry name" value="Sec16_Sec23-bd"/>
</dbReference>
<keyword evidence="9" id="KW-1185">Reference proteome</keyword>
<evidence type="ECO:0000256" key="4">
    <source>
        <dbReference type="ARBA" id="ARBA00022824"/>
    </source>
</evidence>
<feature type="compositionally biased region" description="Polar residues" evidence="6">
    <location>
        <begin position="79"/>
        <end position="88"/>
    </location>
</feature>
<comment type="subcellular location">
    <subcellularLocation>
        <location evidence="1">Endoplasmic reticulum</location>
    </subcellularLocation>
</comment>
<comment type="similarity">
    <text evidence="2">Belongs to the SEC16 family.</text>
</comment>
<feature type="region of interest" description="Disordered" evidence="6">
    <location>
        <begin position="1"/>
        <end position="56"/>
    </location>
</feature>
<keyword evidence="3" id="KW-0813">Transport</keyword>
<feature type="region of interest" description="Disordered" evidence="6">
    <location>
        <begin position="69"/>
        <end position="448"/>
    </location>
</feature>
<comment type="caution">
    <text evidence="8">The sequence shown here is derived from an EMBL/GenBank/DDBJ whole genome shotgun (WGS) entry which is preliminary data.</text>
</comment>
<keyword evidence="4" id="KW-0256">Endoplasmic reticulum</keyword>
<feature type="non-terminal residue" evidence="8">
    <location>
        <position position="1"/>
    </location>
</feature>
<evidence type="ECO:0000313" key="8">
    <source>
        <dbReference type="EMBL" id="KAF4724195.1"/>
    </source>
</evidence>
<feature type="compositionally biased region" description="Basic and acidic residues" evidence="6">
    <location>
        <begin position="32"/>
        <end position="46"/>
    </location>
</feature>
<feature type="region of interest" description="Disordered" evidence="6">
    <location>
        <begin position="484"/>
        <end position="528"/>
    </location>
</feature>
<evidence type="ECO:0000256" key="5">
    <source>
        <dbReference type="ARBA" id="ARBA00022892"/>
    </source>
</evidence>
<accession>A0A7J6RVC1</accession>